<dbReference type="InterPro" id="IPR051552">
    <property type="entry name" value="HptR"/>
</dbReference>
<keyword evidence="4" id="KW-0902">Two-component regulatory system</keyword>
<dbReference type="PROSITE" id="PS50887">
    <property type="entry name" value="GGDEF"/>
    <property type="match status" value="1"/>
</dbReference>
<keyword evidence="7" id="KW-0804">Transcription</keyword>
<feature type="modified residue" description="4-aspartylphosphate" evidence="8">
    <location>
        <position position="55"/>
    </location>
</feature>
<name>A0ABT2ULL7_9BACL</name>
<evidence type="ECO:0000256" key="4">
    <source>
        <dbReference type="ARBA" id="ARBA00023012"/>
    </source>
</evidence>
<dbReference type="Pfam" id="PF00072">
    <property type="entry name" value="Response_reg"/>
    <property type="match status" value="1"/>
</dbReference>
<dbReference type="InterPro" id="IPR043128">
    <property type="entry name" value="Rev_trsase/Diguanyl_cyclase"/>
</dbReference>
<dbReference type="PROSITE" id="PS50110">
    <property type="entry name" value="RESPONSE_REGULATORY"/>
    <property type="match status" value="1"/>
</dbReference>
<dbReference type="SUPFAM" id="SSF52172">
    <property type="entry name" value="CheY-like"/>
    <property type="match status" value="1"/>
</dbReference>
<evidence type="ECO:0000313" key="12">
    <source>
        <dbReference type="EMBL" id="MCU6795543.1"/>
    </source>
</evidence>
<evidence type="ECO:0000256" key="2">
    <source>
        <dbReference type="ARBA" id="ARBA00022490"/>
    </source>
</evidence>
<evidence type="ECO:0000259" key="10">
    <source>
        <dbReference type="PROSITE" id="PS50110"/>
    </source>
</evidence>
<dbReference type="SUPFAM" id="SSF46689">
    <property type="entry name" value="Homeodomain-like"/>
    <property type="match status" value="2"/>
</dbReference>
<feature type="domain" description="HTH araC/xylS-type" evidence="9">
    <location>
        <begin position="441"/>
        <end position="539"/>
    </location>
</feature>
<evidence type="ECO:0000256" key="1">
    <source>
        <dbReference type="ARBA" id="ARBA00004496"/>
    </source>
</evidence>
<dbReference type="SMART" id="SM00448">
    <property type="entry name" value="REC"/>
    <property type="match status" value="1"/>
</dbReference>
<reference evidence="12 13" key="1">
    <citation type="submission" date="2022-09" db="EMBL/GenBank/DDBJ databases">
        <authorList>
            <person name="Han X.L."/>
            <person name="Wang Q."/>
            <person name="Lu T."/>
        </authorList>
    </citation>
    <scope>NUCLEOTIDE SEQUENCE [LARGE SCALE GENOMIC DNA]</scope>
    <source>
        <strain evidence="12 13">WQ 127069</strain>
    </source>
</reference>
<dbReference type="PROSITE" id="PS00041">
    <property type="entry name" value="HTH_ARAC_FAMILY_1"/>
    <property type="match status" value="1"/>
</dbReference>
<keyword evidence="5" id="KW-0805">Transcription regulation</keyword>
<dbReference type="PROSITE" id="PS01124">
    <property type="entry name" value="HTH_ARAC_FAMILY_2"/>
    <property type="match status" value="1"/>
</dbReference>
<dbReference type="RefSeq" id="WP_262686493.1">
    <property type="nucleotide sequence ID" value="NZ_JAOQIO010000094.1"/>
</dbReference>
<evidence type="ECO:0000256" key="6">
    <source>
        <dbReference type="ARBA" id="ARBA00023125"/>
    </source>
</evidence>
<keyword evidence="13" id="KW-1185">Reference proteome</keyword>
<keyword evidence="6" id="KW-0238">DNA-binding</keyword>
<comment type="caution">
    <text evidence="12">The sequence shown here is derived from an EMBL/GenBank/DDBJ whole genome shotgun (WGS) entry which is preliminary data.</text>
</comment>
<dbReference type="Gene3D" id="1.10.10.60">
    <property type="entry name" value="Homeodomain-like"/>
    <property type="match status" value="2"/>
</dbReference>
<evidence type="ECO:0000313" key="13">
    <source>
        <dbReference type="Proteomes" id="UP001652445"/>
    </source>
</evidence>
<dbReference type="Proteomes" id="UP001652445">
    <property type="component" value="Unassembled WGS sequence"/>
</dbReference>
<dbReference type="PANTHER" id="PTHR42713:SF3">
    <property type="entry name" value="TRANSCRIPTIONAL REGULATORY PROTEIN HPTR"/>
    <property type="match status" value="1"/>
</dbReference>
<dbReference type="InterPro" id="IPR018062">
    <property type="entry name" value="HTH_AraC-typ_CS"/>
</dbReference>
<dbReference type="Gene3D" id="3.30.70.270">
    <property type="match status" value="1"/>
</dbReference>
<evidence type="ECO:0000256" key="3">
    <source>
        <dbReference type="ARBA" id="ARBA00022553"/>
    </source>
</evidence>
<dbReference type="InterPro" id="IPR018060">
    <property type="entry name" value="HTH_AraC"/>
</dbReference>
<organism evidence="12 13">
    <name type="scientific">Paenibacillus baimaensis</name>
    <dbReference type="NCBI Taxonomy" id="2982185"/>
    <lineage>
        <taxon>Bacteria</taxon>
        <taxon>Bacillati</taxon>
        <taxon>Bacillota</taxon>
        <taxon>Bacilli</taxon>
        <taxon>Bacillales</taxon>
        <taxon>Paenibacillaceae</taxon>
        <taxon>Paenibacillus</taxon>
    </lineage>
</organism>
<evidence type="ECO:0000256" key="7">
    <source>
        <dbReference type="ARBA" id="ARBA00023163"/>
    </source>
</evidence>
<keyword evidence="3 8" id="KW-0597">Phosphoprotein</keyword>
<dbReference type="InterPro" id="IPR000160">
    <property type="entry name" value="GGDEF_dom"/>
</dbReference>
<dbReference type="PRINTS" id="PR00032">
    <property type="entry name" value="HTHARAC"/>
</dbReference>
<accession>A0ABT2ULL7</accession>
<protein>
    <submittedName>
        <fullName evidence="12">Response regulator</fullName>
    </submittedName>
</protein>
<dbReference type="Gene3D" id="3.40.50.2300">
    <property type="match status" value="1"/>
</dbReference>
<dbReference type="InterPro" id="IPR001789">
    <property type="entry name" value="Sig_transdc_resp-reg_receiver"/>
</dbReference>
<evidence type="ECO:0000256" key="8">
    <source>
        <dbReference type="PROSITE-ProRule" id="PRU00169"/>
    </source>
</evidence>
<evidence type="ECO:0000259" key="11">
    <source>
        <dbReference type="PROSITE" id="PS50887"/>
    </source>
</evidence>
<dbReference type="InterPro" id="IPR009057">
    <property type="entry name" value="Homeodomain-like_sf"/>
</dbReference>
<dbReference type="SMART" id="SM00342">
    <property type="entry name" value="HTH_ARAC"/>
    <property type="match status" value="1"/>
</dbReference>
<keyword evidence="2" id="KW-0963">Cytoplasm</keyword>
<feature type="domain" description="GGDEF" evidence="11">
    <location>
        <begin position="184"/>
        <end position="317"/>
    </location>
</feature>
<sequence>MIRVLLVDDEKEIREGLKKVFPWSDYGIDEVIAADDGDTALQIFRDMRPDILITDIKMNRMSGIECLKHLYNEGFPMGSSIVVSGYDDFDFVKQALQLGVMDYLLKPIRLDELKGVVQRAVDLVRAERLRRFNQDFLENNVKQAMPRIQEQLLQELIKKDNQNQLDSRIRHRLTSVNLDWLLESSVVLLLLEIDNMKAIEQSKRYKHEKELVLFATDNVIVQTLKEESQRQFTIFRDAKDRCVIMLEHTQGEDTTTSLQLAELLIERINKYVKVNVSIGTSAASDKFSKLAMIYNEALETLEHKVIYGGNRVLMTGEHGEDKEFAEIHLSELDALLDLVKYGSEQEIVQQMDEFPELVRTWSYTNIRDIQQKTFEWLLEFFKKASAAGYKDCWWEHNVIALWEQLEQYDTMESLQIQTTRYLMEVSRGFGQLSQSHNQILMTAEQYMKKNYADSLTLQSVAEQVYVTPVWLSKLFKKEKQNTFLEYLTDIRMEKSKDLLGDIRYKIYQISQLVGYKDPVHFAKLFKKTTGMTPKEYRNLRGIQDE</sequence>
<dbReference type="InterPro" id="IPR011006">
    <property type="entry name" value="CheY-like_superfamily"/>
</dbReference>
<comment type="subcellular location">
    <subcellularLocation>
        <location evidence="1">Cytoplasm</location>
    </subcellularLocation>
</comment>
<dbReference type="EMBL" id="JAOQIO010000094">
    <property type="protein sequence ID" value="MCU6795543.1"/>
    <property type="molecule type" value="Genomic_DNA"/>
</dbReference>
<proteinExistence type="predicted"/>
<evidence type="ECO:0000259" key="9">
    <source>
        <dbReference type="PROSITE" id="PS01124"/>
    </source>
</evidence>
<gene>
    <name evidence="12" type="ORF">OB236_25860</name>
</gene>
<evidence type="ECO:0000256" key="5">
    <source>
        <dbReference type="ARBA" id="ARBA00023015"/>
    </source>
</evidence>
<dbReference type="PANTHER" id="PTHR42713">
    <property type="entry name" value="HISTIDINE KINASE-RELATED"/>
    <property type="match status" value="1"/>
</dbReference>
<feature type="domain" description="Response regulatory" evidence="10">
    <location>
        <begin position="3"/>
        <end position="121"/>
    </location>
</feature>
<dbReference type="Pfam" id="PF12833">
    <property type="entry name" value="HTH_18"/>
    <property type="match status" value="1"/>
</dbReference>
<dbReference type="CDD" id="cd17536">
    <property type="entry name" value="REC_YesN-like"/>
    <property type="match status" value="1"/>
</dbReference>
<dbReference type="InterPro" id="IPR020449">
    <property type="entry name" value="Tscrpt_reg_AraC-type_HTH"/>
</dbReference>